<feature type="transmembrane region" description="Helical" evidence="6">
    <location>
        <begin position="65"/>
        <end position="89"/>
    </location>
</feature>
<comment type="subcellular location">
    <subcellularLocation>
        <location evidence="1">Cell membrane</location>
        <topology evidence="1">Multi-pass membrane protein</topology>
    </subcellularLocation>
</comment>
<feature type="transmembrane region" description="Helical" evidence="6">
    <location>
        <begin position="6"/>
        <end position="27"/>
    </location>
</feature>
<evidence type="ECO:0000313" key="8">
    <source>
        <dbReference type="EMBL" id="MCG2673011.1"/>
    </source>
</evidence>
<reference evidence="7" key="1">
    <citation type="submission" date="2022-01" db="EMBL/GenBank/DDBJ databases">
        <title>Genome sequnece data of strain Bradyrhizobium sp. nov.</title>
        <authorList>
            <person name="Zhang J."/>
        </authorList>
    </citation>
    <scope>NUCLEOTIDE SEQUENCE</scope>
    <source>
        <strain evidence="8">WYCCWR 12774</strain>
        <strain evidence="7">WYCCWR 13023</strain>
    </source>
</reference>
<dbReference type="GO" id="GO:0015171">
    <property type="term" value="F:amino acid transmembrane transporter activity"/>
    <property type="evidence" value="ECO:0007669"/>
    <property type="project" value="TreeGrafter"/>
</dbReference>
<evidence type="ECO:0000256" key="4">
    <source>
        <dbReference type="ARBA" id="ARBA00022989"/>
    </source>
</evidence>
<protein>
    <submittedName>
        <fullName evidence="7">LysE family translocator</fullName>
    </submittedName>
</protein>
<dbReference type="EMBL" id="JAKLTY010000037">
    <property type="protein sequence ID" value="MCG2632198.1"/>
    <property type="molecule type" value="Genomic_DNA"/>
</dbReference>
<evidence type="ECO:0000256" key="2">
    <source>
        <dbReference type="ARBA" id="ARBA00022475"/>
    </source>
</evidence>
<evidence type="ECO:0000313" key="10">
    <source>
        <dbReference type="Proteomes" id="UP001139054"/>
    </source>
</evidence>
<keyword evidence="2" id="KW-1003">Cell membrane</keyword>
<dbReference type="RefSeq" id="WP_237861383.1">
    <property type="nucleotide sequence ID" value="NZ_JAKLTY010000037.1"/>
</dbReference>
<evidence type="ECO:0000256" key="5">
    <source>
        <dbReference type="ARBA" id="ARBA00023136"/>
    </source>
</evidence>
<dbReference type="AlphaFoldDB" id="A0A9X1RJB4"/>
<evidence type="ECO:0000256" key="3">
    <source>
        <dbReference type="ARBA" id="ARBA00022692"/>
    </source>
</evidence>
<evidence type="ECO:0000256" key="6">
    <source>
        <dbReference type="SAM" id="Phobius"/>
    </source>
</evidence>
<name>A0A9X1RJB4_9BRAD</name>
<evidence type="ECO:0000313" key="7">
    <source>
        <dbReference type="EMBL" id="MCG2632198.1"/>
    </source>
</evidence>
<dbReference type="InterPro" id="IPR001123">
    <property type="entry name" value="LeuE-type"/>
</dbReference>
<keyword evidence="9" id="KW-1185">Reference proteome</keyword>
<proteinExistence type="predicted"/>
<dbReference type="PIRSF" id="PIRSF006324">
    <property type="entry name" value="LeuE"/>
    <property type="match status" value="1"/>
</dbReference>
<gene>
    <name evidence="8" type="ORF">L6637_39520</name>
    <name evidence="7" type="ORF">L6654_36890</name>
</gene>
<dbReference type="EMBL" id="JAKLUA010000030">
    <property type="protein sequence ID" value="MCG2673011.1"/>
    <property type="molecule type" value="Genomic_DNA"/>
</dbReference>
<dbReference type="PANTHER" id="PTHR30086">
    <property type="entry name" value="ARGININE EXPORTER PROTEIN ARGO"/>
    <property type="match status" value="1"/>
</dbReference>
<evidence type="ECO:0000313" key="9">
    <source>
        <dbReference type="Proteomes" id="UP001139012"/>
    </source>
</evidence>
<feature type="transmembrane region" description="Helical" evidence="6">
    <location>
        <begin position="150"/>
        <end position="171"/>
    </location>
</feature>
<keyword evidence="4 6" id="KW-1133">Transmembrane helix</keyword>
<dbReference type="PANTHER" id="PTHR30086:SF20">
    <property type="entry name" value="ARGININE EXPORTER PROTEIN ARGO-RELATED"/>
    <property type="match status" value="1"/>
</dbReference>
<evidence type="ECO:0000256" key="1">
    <source>
        <dbReference type="ARBA" id="ARBA00004651"/>
    </source>
</evidence>
<keyword evidence="5 6" id="KW-0472">Membrane</keyword>
<dbReference type="Proteomes" id="UP001139054">
    <property type="component" value="Unassembled WGS sequence"/>
</dbReference>
<feature type="transmembrane region" description="Helical" evidence="6">
    <location>
        <begin position="121"/>
        <end position="138"/>
    </location>
</feature>
<feature type="transmembrane region" description="Helical" evidence="6">
    <location>
        <begin position="39"/>
        <end position="59"/>
    </location>
</feature>
<dbReference type="Pfam" id="PF01810">
    <property type="entry name" value="LysE"/>
    <property type="match status" value="1"/>
</dbReference>
<organism evidence="7 10">
    <name type="scientific">Bradyrhizobium zhengyangense</name>
    <dbReference type="NCBI Taxonomy" id="2911009"/>
    <lineage>
        <taxon>Bacteria</taxon>
        <taxon>Pseudomonadati</taxon>
        <taxon>Pseudomonadota</taxon>
        <taxon>Alphaproteobacteria</taxon>
        <taxon>Hyphomicrobiales</taxon>
        <taxon>Nitrobacteraceae</taxon>
        <taxon>Bradyrhizobium</taxon>
    </lineage>
</organism>
<comment type="caution">
    <text evidence="7">The sequence shown here is derived from an EMBL/GenBank/DDBJ whole genome shotgun (WGS) entry which is preliminary data.</text>
</comment>
<accession>A0A9X1RJB4</accession>
<sequence length="208" mass="21567">MIDHATLVTYVLIVFGFVFIPGPATLLTMARAASSGTRVGIATGAGIAAGDLIHTSMAIVGLSAIIAASALLFSIVKYAGAAFLIYLGIRAMLDKAPIELNGGAPAISAGRAFRQAVLTEVLNPKTALFFLAFLPQFVRPEHGSIGLQLATLGIVFVLLGLVSTVVFAVGAGRLGSLLRRHPSVVKWQGKVVGTIYCAVGVRLALQEP</sequence>
<keyword evidence="3 6" id="KW-0812">Transmembrane</keyword>
<dbReference type="GO" id="GO:0005886">
    <property type="term" value="C:plasma membrane"/>
    <property type="evidence" value="ECO:0007669"/>
    <property type="project" value="UniProtKB-SubCell"/>
</dbReference>
<dbReference type="Proteomes" id="UP001139012">
    <property type="component" value="Unassembled WGS sequence"/>
</dbReference>